<dbReference type="Pfam" id="PF01370">
    <property type="entry name" value="Epimerase"/>
    <property type="match status" value="1"/>
</dbReference>
<dbReference type="PANTHER" id="PTHR10366:SF579">
    <property type="entry name" value="3-BETA HYDROXYSTEROID DEHYDROGENASE_ISOMERASE FAMILY PROTEIN (AFU_ORTHOLOGUE AFUA_3G02250)"/>
    <property type="match status" value="1"/>
</dbReference>
<dbReference type="GeneID" id="18922931"/>
<dbReference type="RefSeq" id="XP_007410075.1">
    <property type="nucleotide sequence ID" value="XM_007410013.1"/>
</dbReference>
<dbReference type="SUPFAM" id="SSF51735">
    <property type="entry name" value="NAD(P)-binding Rossmann-fold domains"/>
    <property type="match status" value="1"/>
</dbReference>
<keyword evidence="1" id="KW-0560">Oxidoreductase</keyword>
<dbReference type="PANTHER" id="PTHR10366">
    <property type="entry name" value="NAD DEPENDENT EPIMERASE/DEHYDRATASE"/>
    <property type="match status" value="1"/>
</dbReference>
<proteinExistence type="inferred from homology"/>
<dbReference type="InParanoid" id="F4RLZ7"/>
<dbReference type="HOGENOM" id="CLU_007383_9_2_1"/>
<gene>
    <name evidence="4" type="ORF">MELLADRAFT_106586</name>
</gene>
<comment type="similarity">
    <text evidence="2">Belongs to the NAD(P)-dependent epimerase/dehydratase family. Dihydroflavonol-4-reductase subfamily.</text>
</comment>
<dbReference type="VEuPathDB" id="FungiDB:MELLADRAFT_106586"/>
<keyword evidence="5" id="KW-1185">Reference proteome</keyword>
<reference evidence="5" key="1">
    <citation type="journal article" date="2011" name="Proc. Natl. Acad. Sci. U.S.A.">
        <title>Obligate biotrophy features unraveled by the genomic analysis of rust fungi.</title>
        <authorList>
            <person name="Duplessis S."/>
            <person name="Cuomo C.A."/>
            <person name="Lin Y.-C."/>
            <person name="Aerts A."/>
            <person name="Tisserant E."/>
            <person name="Veneault-Fourrey C."/>
            <person name="Joly D.L."/>
            <person name="Hacquard S."/>
            <person name="Amselem J."/>
            <person name="Cantarel B.L."/>
            <person name="Chiu R."/>
            <person name="Coutinho P.M."/>
            <person name="Feau N."/>
            <person name="Field M."/>
            <person name="Frey P."/>
            <person name="Gelhaye E."/>
            <person name="Goldberg J."/>
            <person name="Grabherr M.G."/>
            <person name="Kodira C.D."/>
            <person name="Kohler A."/>
            <person name="Kuees U."/>
            <person name="Lindquist E.A."/>
            <person name="Lucas S.M."/>
            <person name="Mago R."/>
            <person name="Mauceli E."/>
            <person name="Morin E."/>
            <person name="Murat C."/>
            <person name="Pangilinan J.L."/>
            <person name="Park R."/>
            <person name="Pearson M."/>
            <person name="Quesneville H."/>
            <person name="Rouhier N."/>
            <person name="Sakthikumar S."/>
            <person name="Salamov A.A."/>
            <person name="Schmutz J."/>
            <person name="Selles B."/>
            <person name="Shapiro H."/>
            <person name="Tanguay P."/>
            <person name="Tuskan G.A."/>
            <person name="Henrissat B."/>
            <person name="Van de Peer Y."/>
            <person name="Rouze P."/>
            <person name="Ellis J.G."/>
            <person name="Dodds P.N."/>
            <person name="Schein J.E."/>
            <person name="Zhong S."/>
            <person name="Hamelin R.C."/>
            <person name="Grigoriev I.V."/>
            <person name="Szabo L.J."/>
            <person name="Martin F."/>
        </authorList>
    </citation>
    <scope>NUCLEOTIDE SEQUENCE [LARGE SCALE GENOMIC DNA]</scope>
    <source>
        <strain evidence="5">98AG31 / pathotype 3-4-7</strain>
    </source>
</reference>
<dbReference type="STRING" id="747676.F4RLZ7"/>
<dbReference type="eggNOG" id="KOG1502">
    <property type="taxonomic scope" value="Eukaryota"/>
</dbReference>
<dbReference type="AlphaFoldDB" id="F4RLZ7"/>
<protein>
    <recommendedName>
        <fullName evidence="3">NAD-dependent epimerase/dehydratase domain-containing protein</fullName>
    </recommendedName>
</protein>
<evidence type="ECO:0000313" key="4">
    <source>
        <dbReference type="EMBL" id="EGG06635.1"/>
    </source>
</evidence>
<feature type="domain" description="NAD-dependent epimerase/dehydratase" evidence="3">
    <location>
        <begin position="3"/>
        <end position="249"/>
    </location>
</feature>
<dbReference type="OrthoDB" id="2735536at2759"/>
<evidence type="ECO:0000256" key="2">
    <source>
        <dbReference type="ARBA" id="ARBA00023445"/>
    </source>
</evidence>
<dbReference type="Proteomes" id="UP000001072">
    <property type="component" value="Unassembled WGS sequence"/>
</dbReference>
<sequence length="339" mass="37947">MKILITGINGFVGSHIAKGFLDLHHDVVGTVRSADKGNALLEQPAFRDAAQAKSLSYIVVEDLPTYNFSPVLRDVDAIAHTASPCHYEGKSFDEYCTRNLLLAAKESPQVEAVAFTSSIGAIMDSQTPALEQSGKIYTEADWFSVSHEEATSDTRELFWYSASKSLAEEEAWKIQKLRGKQWSLATICPPSIYGPVIHTSNPKDMNMTSRRLYEIFSGQTDEIMKTKFPAFVDVRDVAEAHIQAILQKANDRFIVSAGLYDHQMVADFLHKAFHEESKPVPRGQPGIHVQSDQVYYLDSSHVKATLGLSLRSFEETFRDTFLNCLEIHKLQPHVNPEKV</sequence>
<dbReference type="KEGG" id="mlr:MELLADRAFT_106586"/>
<name>F4RLZ7_MELLP</name>
<dbReference type="InterPro" id="IPR001509">
    <property type="entry name" value="Epimerase_deHydtase"/>
</dbReference>
<dbReference type="EMBL" id="GL883107">
    <property type="protein sequence ID" value="EGG06635.1"/>
    <property type="molecule type" value="Genomic_DNA"/>
</dbReference>
<organism evidence="5">
    <name type="scientific">Melampsora larici-populina (strain 98AG31 / pathotype 3-4-7)</name>
    <name type="common">Poplar leaf rust fungus</name>
    <dbReference type="NCBI Taxonomy" id="747676"/>
    <lineage>
        <taxon>Eukaryota</taxon>
        <taxon>Fungi</taxon>
        <taxon>Dikarya</taxon>
        <taxon>Basidiomycota</taxon>
        <taxon>Pucciniomycotina</taxon>
        <taxon>Pucciniomycetes</taxon>
        <taxon>Pucciniales</taxon>
        <taxon>Melampsoraceae</taxon>
        <taxon>Melampsora</taxon>
    </lineage>
</organism>
<accession>F4RLZ7</accession>
<dbReference type="InterPro" id="IPR036291">
    <property type="entry name" value="NAD(P)-bd_dom_sf"/>
</dbReference>
<dbReference type="GO" id="GO:0016616">
    <property type="term" value="F:oxidoreductase activity, acting on the CH-OH group of donors, NAD or NADP as acceptor"/>
    <property type="evidence" value="ECO:0007669"/>
    <property type="project" value="TreeGrafter"/>
</dbReference>
<evidence type="ECO:0000313" key="5">
    <source>
        <dbReference type="Proteomes" id="UP000001072"/>
    </source>
</evidence>
<dbReference type="InterPro" id="IPR050425">
    <property type="entry name" value="NAD(P)_dehydrat-like"/>
</dbReference>
<evidence type="ECO:0000259" key="3">
    <source>
        <dbReference type="Pfam" id="PF01370"/>
    </source>
</evidence>
<evidence type="ECO:0000256" key="1">
    <source>
        <dbReference type="ARBA" id="ARBA00023002"/>
    </source>
</evidence>
<dbReference type="Gene3D" id="3.40.50.720">
    <property type="entry name" value="NAD(P)-binding Rossmann-like Domain"/>
    <property type="match status" value="1"/>
</dbReference>